<reference evidence="7 8" key="1">
    <citation type="submission" date="2017-02" db="EMBL/GenBank/DDBJ databases">
        <title>Whole genome sequencing of Helicobacter bilis strain AAQJH.</title>
        <authorList>
            <person name="Conlan S."/>
            <person name="Thomas P.J."/>
            <person name="Mullikin J."/>
            <person name="Palmore T.N."/>
            <person name="Frank K.M."/>
            <person name="Segre J.A."/>
        </authorList>
    </citation>
    <scope>NUCLEOTIDE SEQUENCE [LARGE SCALE GENOMIC DNA]</scope>
    <source>
        <strain evidence="7 8">AAQJH</strain>
    </source>
</reference>
<dbReference type="SUPFAM" id="SSF46626">
    <property type="entry name" value="Cytochrome c"/>
    <property type="match status" value="1"/>
</dbReference>
<dbReference type="NCBIfam" id="TIGR00781">
    <property type="entry name" value="ccoO"/>
    <property type="match status" value="1"/>
</dbReference>
<proteinExistence type="predicted"/>
<dbReference type="Pfam" id="PF02433">
    <property type="entry name" value="FixO"/>
    <property type="match status" value="1"/>
</dbReference>
<dbReference type="EMBL" id="CP019645">
    <property type="protein sequence ID" value="AQQ59110.1"/>
    <property type="molecule type" value="Genomic_DNA"/>
</dbReference>
<evidence type="ECO:0000313" key="8">
    <source>
        <dbReference type="Proteomes" id="UP000188298"/>
    </source>
</evidence>
<evidence type="ECO:0000256" key="1">
    <source>
        <dbReference type="ARBA" id="ARBA00022617"/>
    </source>
</evidence>
<name>A0A1Q2LFA0_9HELI</name>
<accession>A0A1Q2LFA0</accession>
<dbReference type="GO" id="GO:0020037">
    <property type="term" value="F:heme binding"/>
    <property type="evidence" value="ECO:0007669"/>
    <property type="project" value="InterPro"/>
</dbReference>
<keyword evidence="1 4" id="KW-0349">Heme</keyword>
<dbReference type="InterPro" id="IPR009056">
    <property type="entry name" value="Cyt_c-like_dom"/>
</dbReference>
<keyword evidence="5" id="KW-0812">Transmembrane</keyword>
<keyword evidence="2 4" id="KW-0479">Metal-binding</keyword>
<dbReference type="GO" id="GO:0046872">
    <property type="term" value="F:metal ion binding"/>
    <property type="evidence" value="ECO:0007669"/>
    <property type="project" value="UniProtKB-KW"/>
</dbReference>
<dbReference type="NCBIfam" id="NF011055">
    <property type="entry name" value="PRK14487.1"/>
    <property type="match status" value="1"/>
</dbReference>
<dbReference type="KEGG" id="hbl:XJ32_02175"/>
<evidence type="ECO:0000256" key="2">
    <source>
        <dbReference type="ARBA" id="ARBA00022723"/>
    </source>
</evidence>
<dbReference type="PROSITE" id="PS51007">
    <property type="entry name" value="CYTC"/>
    <property type="match status" value="1"/>
</dbReference>
<organism evidence="7 8">
    <name type="scientific">Helicobacter bilis</name>
    <dbReference type="NCBI Taxonomy" id="37372"/>
    <lineage>
        <taxon>Bacteria</taxon>
        <taxon>Pseudomonadati</taxon>
        <taxon>Campylobacterota</taxon>
        <taxon>Epsilonproteobacteria</taxon>
        <taxon>Campylobacterales</taxon>
        <taxon>Helicobacteraceae</taxon>
        <taxon>Helicobacter</taxon>
    </lineage>
</organism>
<keyword evidence="5" id="KW-0472">Membrane</keyword>
<dbReference type="RefSeq" id="WP_077388207.1">
    <property type="nucleotide sequence ID" value="NZ_CP019645.1"/>
</dbReference>
<evidence type="ECO:0000313" key="7">
    <source>
        <dbReference type="EMBL" id="AQQ59110.1"/>
    </source>
</evidence>
<protein>
    <submittedName>
        <fullName evidence="7">Peptidase S13</fullName>
    </submittedName>
</protein>
<keyword evidence="5" id="KW-1133">Transmembrane helix</keyword>
<evidence type="ECO:0000256" key="4">
    <source>
        <dbReference type="PROSITE-ProRule" id="PRU00433"/>
    </source>
</evidence>
<dbReference type="Proteomes" id="UP000188298">
    <property type="component" value="Chromosome"/>
</dbReference>
<gene>
    <name evidence="7" type="ORF">XJ32_02175</name>
</gene>
<feature type="transmembrane region" description="Helical" evidence="5">
    <location>
        <begin position="12"/>
        <end position="29"/>
    </location>
</feature>
<feature type="domain" description="Cytochrome c" evidence="6">
    <location>
        <begin position="47"/>
        <end position="155"/>
    </location>
</feature>
<dbReference type="Gene3D" id="1.10.760.10">
    <property type="entry name" value="Cytochrome c-like domain"/>
    <property type="match status" value="1"/>
</dbReference>
<sequence>MFAWLEKNPFFFTIAFVVVFSVAGLVQIIPDFRKSSQPIEGLRPLTVLETAGRQVYIKEGCYNCHSQLIREFKSEVMRYGMYSLSGEYAYDRPFLWGSKRTGPDLHRIGDRSSSDWHANHMYDPNSVVPKSIMPAYKHLYDKEIDFDTAYAEALTQKKVFNVPYDVEGLKTSVKLGTIEEAKEQFKTDAARIVEEMKHSQTAQMFDDGNGKITEIVALIAYLNSLGSSRIVK</sequence>
<dbReference type="Gene3D" id="6.10.250.2250">
    <property type="match status" value="1"/>
</dbReference>
<evidence type="ECO:0000256" key="5">
    <source>
        <dbReference type="SAM" id="Phobius"/>
    </source>
</evidence>
<keyword evidence="3 4" id="KW-0408">Iron</keyword>
<dbReference type="AlphaFoldDB" id="A0A1Q2LFA0"/>
<evidence type="ECO:0000256" key="3">
    <source>
        <dbReference type="ARBA" id="ARBA00023004"/>
    </source>
</evidence>
<dbReference type="InterPro" id="IPR036909">
    <property type="entry name" value="Cyt_c-like_dom_sf"/>
</dbReference>
<evidence type="ECO:0000259" key="6">
    <source>
        <dbReference type="PROSITE" id="PS51007"/>
    </source>
</evidence>
<dbReference type="GO" id="GO:0009055">
    <property type="term" value="F:electron transfer activity"/>
    <property type="evidence" value="ECO:0007669"/>
    <property type="project" value="InterPro"/>
</dbReference>
<dbReference type="InterPro" id="IPR003468">
    <property type="entry name" value="Cyt_c_oxidase_monohaem-su/FixO"/>
</dbReference>